<name>A0A1Y1N0I7_PHOPY</name>
<feature type="compositionally biased region" description="Acidic residues" evidence="1">
    <location>
        <begin position="49"/>
        <end position="61"/>
    </location>
</feature>
<organism evidence="3">
    <name type="scientific">Photinus pyralis</name>
    <name type="common">Common eastern firefly</name>
    <name type="synonym">Lampyris pyralis</name>
    <dbReference type="NCBI Taxonomy" id="7054"/>
    <lineage>
        <taxon>Eukaryota</taxon>
        <taxon>Metazoa</taxon>
        <taxon>Ecdysozoa</taxon>
        <taxon>Arthropoda</taxon>
        <taxon>Hexapoda</taxon>
        <taxon>Insecta</taxon>
        <taxon>Pterygota</taxon>
        <taxon>Neoptera</taxon>
        <taxon>Endopterygota</taxon>
        <taxon>Coleoptera</taxon>
        <taxon>Polyphaga</taxon>
        <taxon>Elateriformia</taxon>
        <taxon>Elateroidea</taxon>
        <taxon>Lampyridae</taxon>
        <taxon>Lampyrinae</taxon>
        <taxon>Photinus</taxon>
    </lineage>
</organism>
<evidence type="ECO:0008006" key="4">
    <source>
        <dbReference type="Google" id="ProtNLM"/>
    </source>
</evidence>
<keyword evidence="2" id="KW-0732">Signal</keyword>
<evidence type="ECO:0000256" key="2">
    <source>
        <dbReference type="SAM" id="SignalP"/>
    </source>
</evidence>
<feature type="region of interest" description="Disordered" evidence="1">
    <location>
        <begin position="27"/>
        <end position="63"/>
    </location>
</feature>
<evidence type="ECO:0000256" key="1">
    <source>
        <dbReference type="SAM" id="MobiDB-lite"/>
    </source>
</evidence>
<evidence type="ECO:0000313" key="3">
    <source>
        <dbReference type="EMBL" id="JAV89067.1"/>
    </source>
</evidence>
<proteinExistence type="predicted"/>
<sequence>MFRTGLVVATRPVVIVFSILLEVEAASGEDDAVDTAGAEDLGVSRGVEEDTGVTLEEEDSETVSCLVEDVPEGVDSGAWEVVEGLAGVGLGEVELVGLTGGIMDGEGVDGSGVLAGEGTEE</sequence>
<dbReference type="AlphaFoldDB" id="A0A1Y1N0I7"/>
<dbReference type="EMBL" id="GEZM01021236">
    <property type="protein sequence ID" value="JAV89067.1"/>
    <property type="molecule type" value="Transcribed_RNA"/>
</dbReference>
<reference evidence="3" key="1">
    <citation type="journal article" date="2016" name="Sci. Rep.">
        <title>Molecular characterization of firefly nuptial gifts: a multi-omics approach sheds light on postcopulatory sexual selection.</title>
        <authorList>
            <person name="Al-Wathiqui N."/>
            <person name="Fallon T.R."/>
            <person name="South A."/>
            <person name="Weng J.K."/>
            <person name="Lewis S.M."/>
        </authorList>
    </citation>
    <scope>NUCLEOTIDE SEQUENCE</scope>
</reference>
<feature type="chain" id="PRO_5011987986" description="Secreted protein" evidence="2">
    <location>
        <begin position="29"/>
        <end position="121"/>
    </location>
</feature>
<accession>A0A1Y1N0I7</accession>
<feature type="signal peptide" evidence="2">
    <location>
        <begin position="1"/>
        <end position="28"/>
    </location>
</feature>
<protein>
    <recommendedName>
        <fullName evidence="4">Secreted protein</fullName>
    </recommendedName>
</protein>